<dbReference type="AlphaFoldDB" id="A0A160TCV7"/>
<name>A0A160TCV7_9ZZZZ</name>
<evidence type="ECO:0000313" key="1">
    <source>
        <dbReference type="EMBL" id="CUS42365.1"/>
    </source>
</evidence>
<reference evidence="1" key="1">
    <citation type="submission" date="2015-10" db="EMBL/GenBank/DDBJ databases">
        <authorList>
            <person name="Gilbert D.G."/>
        </authorList>
    </citation>
    <scope>NUCLEOTIDE SEQUENCE</scope>
</reference>
<accession>A0A160TCV7</accession>
<organism evidence="1">
    <name type="scientific">hydrothermal vent metagenome</name>
    <dbReference type="NCBI Taxonomy" id="652676"/>
    <lineage>
        <taxon>unclassified sequences</taxon>
        <taxon>metagenomes</taxon>
        <taxon>ecological metagenomes</taxon>
    </lineage>
</organism>
<sequence length="301" mass="32077">MNWLRMMGCLVGVIVSASTLAVEQKISTMDVGPAGIIITHMEGKIALQDGAAPTTDIKLTITNSSEKNFTGTIGFRGGDSQPITLTRGNTATIAVAPDVQYRGERGHIQKAAIDLTILMDGDLPQNAVESVNVAVSLPEGGSPLMKATPPLIENEGAVPSYILFSRGQYTSPLTMLYTMAPVNVRIHKTLTPNPIKEGPVTVSLTLTNVGKETAKGLIIKDSLDPRDFSGEGEGFTLYQGEVNDQRLLWEHTLESLGAGEKTTISYEVIANGAVHDVALDAASVIVDQELAGISNKVWLHK</sequence>
<gene>
    <name evidence="1" type="ORF">MGWOODY_Tha2489</name>
</gene>
<protein>
    <recommendedName>
        <fullName evidence="2">DUF11 domain-containing protein</fullName>
    </recommendedName>
</protein>
<evidence type="ECO:0008006" key="2">
    <source>
        <dbReference type="Google" id="ProtNLM"/>
    </source>
</evidence>
<proteinExistence type="predicted"/>
<dbReference type="EMBL" id="CZQC01000065">
    <property type="protein sequence ID" value="CUS42365.1"/>
    <property type="molecule type" value="Genomic_DNA"/>
</dbReference>